<evidence type="ECO:0000256" key="1">
    <source>
        <dbReference type="SAM" id="MobiDB-lite"/>
    </source>
</evidence>
<organism evidence="2 3">
    <name type="scientific">Phytophthora fragariaefolia</name>
    <dbReference type="NCBI Taxonomy" id="1490495"/>
    <lineage>
        <taxon>Eukaryota</taxon>
        <taxon>Sar</taxon>
        <taxon>Stramenopiles</taxon>
        <taxon>Oomycota</taxon>
        <taxon>Peronosporomycetes</taxon>
        <taxon>Peronosporales</taxon>
        <taxon>Peronosporaceae</taxon>
        <taxon>Phytophthora</taxon>
    </lineage>
</organism>
<feature type="compositionally biased region" description="Acidic residues" evidence="1">
    <location>
        <begin position="101"/>
        <end position="113"/>
    </location>
</feature>
<evidence type="ECO:0000313" key="3">
    <source>
        <dbReference type="Proteomes" id="UP001165121"/>
    </source>
</evidence>
<accession>A0A9W6XK54</accession>
<evidence type="ECO:0000313" key="2">
    <source>
        <dbReference type="EMBL" id="GMF40379.1"/>
    </source>
</evidence>
<keyword evidence="3" id="KW-1185">Reference proteome</keyword>
<dbReference type="Proteomes" id="UP001165121">
    <property type="component" value="Unassembled WGS sequence"/>
</dbReference>
<sequence length="251" mass="27153">MCSPATILQAKEAELCQLHAVKNAREAELLAKVAELNRCMAEVVVEGQRDPASADISAKTKPSVERSVKPKIDLIRGAVDRYVLTMEEDKAEIENRGSISENDEDGANDDVAEEDRSAQQRMRDALVRAQATHIPPIHSLCQFVLCHLNAFGAVAAVAATVEVALARTALRIVKRSSLVPAGSGGESWGCRSAVQAEFLTAFDFDGKRGANSAWRCSNMDMTTFEYDHEGNKIGDVGGGKADDYCIELTRA</sequence>
<dbReference type="EMBL" id="BSXT01001242">
    <property type="protein sequence ID" value="GMF40379.1"/>
    <property type="molecule type" value="Genomic_DNA"/>
</dbReference>
<protein>
    <submittedName>
        <fullName evidence="2">Unnamed protein product</fullName>
    </submittedName>
</protein>
<reference evidence="2" key="1">
    <citation type="submission" date="2023-04" db="EMBL/GenBank/DDBJ databases">
        <title>Phytophthora fragariaefolia NBRC 109709.</title>
        <authorList>
            <person name="Ichikawa N."/>
            <person name="Sato H."/>
            <person name="Tonouchi N."/>
        </authorList>
    </citation>
    <scope>NUCLEOTIDE SEQUENCE</scope>
    <source>
        <strain evidence="2">NBRC 109709</strain>
    </source>
</reference>
<proteinExistence type="predicted"/>
<gene>
    <name evidence="2" type="ORF">Pfra01_001238400</name>
</gene>
<feature type="region of interest" description="Disordered" evidence="1">
    <location>
        <begin position="93"/>
        <end position="121"/>
    </location>
</feature>
<dbReference type="AlphaFoldDB" id="A0A9W6XK54"/>
<name>A0A9W6XK54_9STRA</name>
<comment type="caution">
    <text evidence="2">The sequence shown here is derived from an EMBL/GenBank/DDBJ whole genome shotgun (WGS) entry which is preliminary data.</text>
</comment>